<comment type="similarity">
    <text evidence="1 5 6">Belongs to the peptidase S8 family.</text>
</comment>
<dbReference type="AlphaFoldDB" id="A3HZH1"/>
<dbReference type="Proteomes" id="UP000003919">
    <property type="component" value="Chromosome"/>
</dbReference>
<protein>
    <submittedName>
        <fullName evidence="10">Subtilisin NAT (Nattokinase)</fullName>
    </submittedName>
</protein>
<dbReference type="InterPro" id="IPR050131">
    <property type="entry name" value="Peptidase_S8_subtilisin-like"/>
</dbReference>
<evidence type="ECO:0000313" key="11">
    <source>
        <dbReference type="Proteomes" id="UP000003919"/>
    </source>
</evidence>
<evidence type="ECO:0000256" key="7">
    <source>
        <dbReference type="SAM" id="MobiDB-lite"/>
    </source>
</evidence>
<feature type="active site" description="Charge relay system" evidence="5">
    <location>
        <position position="361"/>
    </location>
</feature>
<dbReference type="InterPro" id="IPR015500">
    <property type="entry name" value="Peptidase_S8_subtilisin-rel"/>
</dbReference>
<dbReference type="EMBL" id="AAXU02000001">
    <property type="protein sequence ID" value="EAZ80657.2"/>
    <property type="molecule type" value="Genomic_DNA"/>
</dbReference>
<dbReference type="PANTHER" id="PTHR43806">
    <property type="entry name" value="PEPTIDASE S8"/>
    <property type="match status" value="1"/>
</dbReference>
<dbReference type="GO" id="GO:0016301">
    <property type="term" value="F:kinase activity"/>
    <property type="evidence" value="ECO:0007669"/>
    <property type="project" value="UniProtKB-KW"/>
</dbReference>
<dbReference type="SUPFAM" id="SSF52743">
    <property type="entry name" value="Subtilisin-like"/>
    <property type="match status" value="1"/>
</dbReference>
<accession>A3HZH1</accession>
<evidence type="ECO:0000256" key="3">
    <source>
        <dbReference type="ARBA" id="ARBA00022801"/>
    </source>
</evidence>
<feature type="domain" description="Peptidase S8/S53" evidence="8">
    <location>
        <begin position="165"/>
        <end position="370"/>
    </location>
</feature>
<gene>
    <name evidence="10" type="ORF">ALPR1_07025</name>
</gene>
<keyword evidence="2 5" id="KW-0645">Protease</keyword>
<dbReference type="Pfam" id="PF00082">
    <property type="entry name" value="Peptidase_S8"/>
    <property type="match status" value="1"/>
</dbReference>
<dbReference type="GO" id="GO:0005615">
    <property type="term" value="C:extracellular space"/>
    <property type="evidence" value="ECO:0007669"/>
    <property type="project" value="TreeGrafter"/>
</dbReference>
<dbReference type="EMBL" id="CM001023">
    <property type="protein sequence ID" value="EAZ80657.2"/>
    <property type="molecule type" value="Genomic_DNA"/>
</dbReference>
<dbReference type="InterPro" id="IPR036852">
    <property type="entry name" value="Peptidase_S8/S53_dom_sf"/>
</dbReference>
<dbReference type="GO" id="GO:0006508">
    <property type="term" value="P:proteolysis"/>
    <property type="evidence" value="ECO:0007669"/>
    <property type="project" value="UniProtKB-KW"/>
</dbReference>
<dbReference type="HOGENOM" id="CLU_011263_1_7_10"/>
<dbReference type="Gene3D" id="3.40.50.200">
    <property type="entry name" value="Peptidase S8/S53 domain"/>
    <property type="match status" value="1"/>
</dbReference>
<evidence type="ECO:0000313" key="10">
    <source>
        <dbReference type="EMBL" id="EAZ80657.2"/>
    </source>
</evidence>
<dbReference type="PROSITE" id="PS00138">
    <property type="entry name" value="SUBTILASE_SER"/>
    <property type="match status" value="1"/>
</dbReference>
<evidence type="ECO:0000256" key="4">
    <source>
        <dbReference type="ARBA" id="ARBA00022825"/>
    </source>
</evidence>
<dbReference type="Gene3D" id="3.30.70.80">
    <property type="entry name" value="Peptidase S8 propeptide/proteinase inhibitor I9"/>
    <property type="match status" value="1"/>
</dbReference>
<sequence length="396" mass="40525">MAGLAIGVLGFACQPQDDTPISKDAVEHIGYKSGDVIPGKYIITLQPSTLNFRKDMSYDAVQAAMRKTSSDLLSKYRIGNENLGHVYGNAITGFSVTLTEEQYEEISKDPAIKFIERDRIIALAPPPGKGNNGGGGGSDPKQETPYGIARVGGGETYTGSKKAYIIDSGIDSTHPDLNVDVASGFNAFTKGRDSDLSSDNNGHGTHVSGTVGAIDNSIGVVGVAAGVTVVPVKVLDSRGSGSYSGVIAGVDFVEAEAEIGDVANMSLGGPPSDALDAAVIKLAEKGVLVALAAGNESTDANSSSPARANHPNIYTVSAVNSNDTYASFSNYGNPPIDFAAPGVGVRSTIPGGGYASYNGTSMASPHVCGLLIWGTPKAGGPVNGDPDGDVDQVAVR</sequence>
<dbReference type="Pfam" id="PF05922">
    <property type="entry name" value="Inhibitor_I9"/>
    <property type="match status" value="1"/>
</dbReference>
<dbReference type="InterPro" id="IPR022398">
    <property type="entry name" value="Peptidase_S8_His-AS"/>
</dbReference>
<keyword evidence="3 5" id="KW-0378">Hydrolase</keyword>
<organism evidence="10 11">
    <name type="scientific">Algoriphagus machipongonensis</name>
    <dbReference type="NCBI Taxonomy" id="388413"/>
    <lineage>
        <taxon>Bacteria</taxon>
        <taxon>Pseudomonadati</taxon>
        <taxon>Bacteroidota</taxon>
        <taxon>Cytophagia</taxon>
        <taxon>Cytophagales</taxon>
        <taxon>Cyclobacteriaceae</taxon>
        <taxon>Algoriphagus</taxon>
    </lineage>
</organism>
<feature type="active site" description="Charge relay system" evidence="5">
    <location>
        <position position="167"/>
    </location>
</feature>
<dbReference type="InterPro" id="IPR023828">
    <property type="entry name" value="Peptidase_S8_Ser-AS"/>
</dbReference>
<dbReference type="PANTHER" id="PTHR43806:SF11">
    <property type="entry name" value="CEREVISIN-RELATED"/>
    <property type="match status" value="1"/>
</dbReference>
<evidence type="ECO:0000259" key="8">
    <source>
        <dbReference type="Pfam" id="PF00082"/>
    </source>
</evidence>
<dbReference type="PROSITE" id="PS51892">
    <property type="entry name" value="SUBTILASE"/>
    <property type="match status" value="1"/>
</dbReference>
<dbReference type="SUPFAM" id="SSF54897">
    <property type="entry name" value="Protease propeptides/inhibitors"/>
    <property type="match status" value="1"/>
</dbReference>
<dbReference type="InterPro" id="IPR023827">
    <property type="entry name" value="Peptidase_S8_Asp-AS"/>
</dbReference>
<dbReference type="InterPro" id="IPR010259">
    <property type="entry name" value="S8pro/Inhibitor_I9"/>
</dbReference>
<evidence type="ECO:0000256" key="6">
    <source>
        <dbReference type="RuleBase" id="RU003355"/>
    </source>
</evidence>
<keyword evidence="4 5" id="KW-0720">Serine protease</keyword>
<evidence type="ECO:0000256" key="2">
    <source>
        <dbReference type="ARBA" id="ARBA00022670"/>
    </source>
</evidence>
<keyword evidence="11" id="KW-1185">Reference proteome</keyword>
<dbReference type="InterPro" id="IPR000209">
    <property type="entry name" value="Peptidase_S8/S53_dom"/>
</dbReference>
<dbReference type="STRING" id="388413.ALPR1_07025"/>
<feature type="domain" description="Inhibitor I9" evidence="9">
    <location>
        <begin position="40"/>
        <end position="123"/>
    </location>
</feature>
<name>A3HZH1_9BACT</name>
<dbReference type="PRINTS" id="PR00723">
    <property type="entry name" value="SUBTILISIN"/>
</dbReference>
<dbReference type="InterPro" id="IPR037045">
    <property type="entry name" value="S8pro/Inhibitor_I9_sf"/>
</dbReference>
<evidence type="ECO:0000259" key="9">
    <source>
        <dbReference type="Pfam" id="PF05922"/>
    </source>
</evidence>
<proteinExistence type="inferred from homology"/>
<dbReference type="GO" id="GO:0004252">
    <property type="term" value="F:serine-type endopeptidase activity"/>
    <property type="evidence" value="ECO:0007669"/>
    <property type="project" value="UniProtKB-UniRule"/>
</dbReference>
<comment type="caution">
    <text evidence="10">The sequence shown here is derived from an EMBL/GenBank/DDBJ whole genome shotgun (WGS) entry which is preliminary data.</text>
</comment>
<dbReference type="SMR" id="A3HZH1"/>
<evidence type="ECO:0000256" key="1">
    <source>
        <dbReference type="ARBA" id="ARBA00011073"/>
    </source>
</evidence>
<evidence type="ECO:0000256" key="5">
    <source>
        <dbReference type="PROSITE-ProRule" id="PRU01240"/>
    </source>
</evidence>
<dbReference type="RefSeq" id="WP_008199422.1">
    <property type="nucleotide sequence ID" value="NZ_CM001023.1"/>
</dbReference>
<dbReference type="PROSITE" id="PS00137">
    <property type="entry name" value="SUBTILASE_HIS"/>
    <property type="match status" value="1"/>
</dbReference>
<feature type="active site" description="Charge relay system" evidence="5">
    <location>
        <position position="203"/>
    </location>
</feature>
<reference evidence="10 11" key="1">
    <citation type="journal article" date="2011" name="J. Bacteriol.">
        <title>Complete genome sequence of Algoriphagus sp. PR1, bacterial prey of a colony-forming choanoflagellate.</title>
        <authorList>
            <person name="Alegado R.A."/>
            <person name="Ferriera S."/>
            <person name="Nusbaum C."/>
            <person name="Young S.K."/>
            <person name="Zeng Q."/>
            <person name="Imamovic A."/>
            <person name="Fairclough S.R."/>
            <person name="King N."/>
        </authorList>
    </citation>
    <scope>NUCLEOTIDE SEQUENCE [LARGE SCALE GENOMIC DNA]</scope>
    <source>
        <strain evidence="10 11">PR1</strain>
    </source>
</reference>
<dbReference type="eggNOG" id="COG1404">
    <property type="taxonomic scope" value="Bacteria"/>
</dbReference>
<dbReference type="PROSITE" id="PS00136">
    <property type="entry name" value="SUBTILASE_ASP"/>
    <property type="match status" value="1"/>
</dbReference>
<feature type="region of interest" description="Disordered" evidence="7">
    <location>
        <begin position="123"/>
        <end position="144"/>
    </location>
</feature>